<dbReference type="PRINTS" id="PR00160">
    <property type="entry name" value="GLUTAREDOXIN"/>
</dbReference>
<evidence type="ECO:0000313" key="7">
    <source>
        <dbReference type="Proteomes" id="UP000018948"/>
    </source>
</evidence>
<dbReference type="CDD" id="cd03419">
    <property type="entry name" value="GRX_GRXh_1_2_like"/>
    <property type="match status" value="1"/>
</dbReference>
<organism evidence="6 7">
    <name type="scientific">Phytophthora nicotianae P10297</name>
    <dbReference type="NCBI Taxonomy" id="1317064"/>
    <lineage>
        <taxon>Eukaryota</taxon>
        <taxon>Sar</taxon>
        <taxon>Stramenopiles</taxon>
        <taxon>Oomycota</taxon>
        <taxon>Peronosporomycetes</taxon>
        <taxon>Peronosporales</taxon>
        <taxon>Peronosporaceae</taxon>
        <taxon>Phytophthora</taxon>
    </lineage>
</organism>
<dbReference type="Gene3D" id="3.40.30.10">
    <property type="entry name" value="Glutaredoxin"/>
    <property type="match status" value="2"/>
</dbReference>
<evidence type="ECO:0000256" key="2">
    <source>
        <dbReference type="ARBA" id="ARBA00023284"/>
    </source>
</evidence>
<dbReference type="InterPro" id="IPR002109">
    <property type="entry name" value="Glutaredoxin"/>
</dbReference>
<dbReference type="Pfam" id="PF00160">
    <property type="entry name" value="Pro_isomerase"/>
    <property type="match status" value="1"/>
</dbReference>
<feature type="transmembrane region" description="Helical" evidence="4">
    <location>
        <begin position="6"/>
        <end position="24"/>
    </location>
</feature>
<dbReference type="InterPro" id="IPR036249">
    <property type="entry name" value="Thioredoxin-like_sf"/>
</dbReference>
<feature type="region of interest" description="Disordered" evidence="3">
    <location>
        <begin position="51"/>
        <end position="70"/>
    </location>
</feature>
<feature type="transmembrane region" description="Helical" evidence="4">
    <location>
        <begin position="73"/>
        <end position="96"/>
    </location>
</feature>
<keyword evidence="4" id="KW-0472">Membrane</keyword>
<dbReference type="GO" id="GO:0015038">
    <property type="term" value="F:glutathione disulfide oxidoreductase activity"/>
    <property type="evidence" value="ECO:0007669"/>
    <property type="project" value="TreeGrafter"/>
</dbReference>
<dbReference type="Pfam" id="PF00462">
    <property type="entry name" value="Glutaredoxin"/>
    <property type="match status" value="1"/>
</dbReference>
<keyword evidence="4" id="KW-1133">Transmembrane helix</keyword>
<reference evidence="6 7" key="1">
    <citation type="submission" date="2013-11" db="EMBL/GenBank/DDBJ databases">
        <title>The Genome Sequence of Phytophthora parasitica P10297.</title>
        <authorList>
            <consortium name="The Broad Institute Genomics Platform"/>
            <person name="Russ C."/>
            <person name="Tyler B."/>
            <person name="Panabieres F."/>
            <person name="Shan W."/>
            <person name="Tripathy S."/>
            <person name="Grunwald N."/>
            <person name="Machado M."/>
            <person name="Johnson C.S."/>
            <person name="Walker B."/>
            <person name="Young S.K."/>
            <person name="Zeng Q."/>
            <person name="Gargeya S."/>
            <person name="Fitzgerald M."/>
            <person name="Haas B."/>
            <person name="Abouelleil A."/>
            <person name="Allen A.W."/>
            <person name="Alvarado L."/>
            <person name="Arachchi H.M."/>
            <person name="Berlin A.M."/>
            <person name="Chapman S.B."/>
            <person name="Gainer-Dewar J."/>
            <person name="Goldberg J."/>
            <person name="Griggs A."/>
            <person name="Gujja S."/>
            <person name="Hansen M."/>
            <person name="Howarth C."/>
            <person name="Imamovic A."/>
            <person name="Ireland A."/>
            <person name="Larimer J."/>
            <person name="McCowan C."/>
            <person name="Murphy C."/>
            <person name="Pearson M."/>
            <person name="Poon T.W."/>
            <person name="Priest M."/>
            <person name="Roberts A."/>
            <person name="Saif S."/>
            <person name="Shea T."/>
            <person name="Sisk P."/>
            <person name="Sykes S."/>
            <person name="Wortman J."/>
            <person name="Nusbaum C."/>
            <person name="Birren B."/>
        </authorList>
    </citation>
    <scope>NUCLEOTIDE SEQUENCE [LARGE SCALE GENOMIC DNA]</scope>
    <source>
        <strain evidence="6 7">P10297</strain>
    </source>
</reference>
<dbReference type="PANTHER" id="PTHR45694:SF18">
    <property type="entry name" value="GLUTAREDOXIN-1-RELATED"/>
    <property type="match status" value="1"/>
</dbReference>
<dbReference type="GO" id="GO:0005737">
    <property type="term" value="C:cytoplasm"/>
    <property type="evidence" value="ECO:0007669"/>
    <property type="project" value="TreeGrafter"/>
</dbReference>
<feature type="domain" description="PPIase cyclophilin-type" evidence="5">
    <location>
        <begin position="124"/>
        <end position="248"/>
    </location>
</feature>
<dbReference type="OrthoDB" id="418495at2759"/>
<dbReference type="PROSITE" id="PS50072">
    <property type="entry name" value="CSA_PPIASE_2"/>
    <property type="match status" value="1"/>
</dbReference>
<accession>W2Z2L3</accession>
<dbReference type="Proteomes" id="UP000018948">
    <property type="component" value="Unassembled WGS sequence"/>
</dbReference>
<keyword evidence="1" id="KW-1015">Disulfide bond</keyword>
<dbReference type="SUPFAM" id="SSF52833">
    <property type="entry name" value="Thioredoxin-like"/>
    <property type="match status" value="2"/>
</dbReference>
<dbReference type="PANTHER" id="PTHR45694">
    <property type="entry name" value="GLUTAREDOXIN 2"/>
    <property type="match status" value="1"/>
</dbReference>
<dbReference type="InterPro" id="IPR014025">
    <property type="entry name" value="Glutaredoxin_subgr"/>
</dbReference>
<evidence type="ECO:0000256" key="3">
    <source>
        <dbReference type="SAM" id="MobiDB-lite"/>
    </source>
</evidence>
<sequence>ESGLTLFRGSVFTGIFTHFLIVSLDRSRIAMDAAANKRRVPVEAEVNVTEGGRSVPRARPGGRAGARAASSGSWFGAPLVYAVVTFFSLMILVHVWQFSSAQMHSVLSTPFHNKTMVQFTTKFGTFTVDLYPEHAPKTVEAFKKLVSDDYYLKDAGFYYNEPKFVLQGGGFLFDKKSSIGNLPVEYSAPSTERMVVIARSHKSDSGNTEFAIMLHDNTERNKPSEDGPGYTTFGRVVEGWHTIQFISKKMSPGFMAKEDRDYQISFEKVEFVERLTNDNDEAKMRLEELTYVLETPHSVVIISEKDCPEKKEIEKMLHKFRTTVRTKEIGFANHIPYELEAVEALTGRKSLPLVFIKGKYVGGLREVQKLQQTGTLRAMLEKSGTLAEDIVWSAINQNPLVLFSKSYCPYCKKTKETLAGLGAKPVVFELDTREDGAAIQAFLFRLTRQSTVPNLFIKGKSVGGNDNVQELKRSGELVDRLKKARAID</sequence>
<dbReference type="InterPro" id="IPR029000">
    <property type="entry name" value="Cyclophilin-like_dom_sf"/>
</dbReference>
<evidence type="ECO:0000256" key="1">
    <source>
        <dbReference type="ARBA" id="ARBA00023157"/>
    </source>
</evidence>
<evidence type="ECO:0000313" key="6">
    <source>
        <dbReference type="EMBL" id="ETP41518.1"/>
    </source>
</evidence>
<keyword evidence="4" id="KW-0812">Transmembrane</keyword>
<proteinExistence type="predicted"/>
<protein>
    <submittedName>
        <fullName evidence="6">Glutaredoxin</fullName>
    </submittedName>
</protein>
<dbReference type="SUPFAM" id="SSF50891">
    <property type="entry name" value="Cyclophilin-like"/>
    <property type="match status" value="1"/>
</dbReference>
<dbReference type="InterPro" id="IPR002130">
    <property type="entry name" value="Cyclophilin-type_PPIase_dom"/>
</dbReference>
<dbReference type="EMBL" id="ANIY01002355">
    <property type="protein sequence ID" value="ETP41518.1"/>
    <property type="molecule type" value="Genomic_DNA"/>
</dbReference>
<dbReference type="GO" id="GO:0034599">
    <property type="term" value="P:cellular response to oxidative stress"/>
    <property type="evidence" value="ECO:0007669"/>
    <property type="project" value="TreeGrafter"/>
</dbReference>
<evidence type="ECO:0000256" key="4">
    <source>
        <dbReference type="SAM" id="Phobius"/>
    </source>
</evidence>
<dbReference type="PROSITE" id="PS51354">
    <property type="entry name" value="GLUTAREDOXIN_2"/>
    <property type="match status" value="2"/>
</dbReference>
<dbReference type="AlphaFoldDB" id="W2Z2L3"/>
<gene>
    <name evidence="6" type="ORF">F442_11382</name>
</gene>
<feature type="non-terminal residue" evidence="6">
    <location>
        <position position="1"/>
    </location>
</feature>
<keyword evidence="2" id="KW-0676">Redox-active center</keyword>
<evidence type="ECO:0000259" key="5">
    <source>
        <dbReference type="PROSITE" id="PS50072"/>
    </source>
</evidence>
<dbReference type="InterPro" id="IPR011767">
    <property type="entry name" value="GLR_AS"/>
</dbReference>
<name>W2Z2L3_PHYNI</name>
<dbReference type="PROSITE" id="PS00195">
    <property type="entry name" value="GLUTAREDOXIN_1"/>
    <property type="match status" value="1"/>
</dbReference>
<dbReference type="Gene3D" id="2.40.100.10">
    <property type="entry name" value="Cyclophilin-like"/>
    <property type="match status" value="1"/>
</dbReference>
<comment type="caution">
    <text evidence="6">The sequence shown here is derived from an EMBL/GenBank/DDBJ whole genome shotgun (WGS) entry which is preliminary data.</text>
</comment>
<dbReference type="FunFam" id="3.40.30.10:FF:000335">
    <property type="entry name" value="Glutaredoxin"/>
    <property type="match status" value="1"/>
</dbReference>
<dbReference type="GO" id="GO:0003755">
    <property type="term" value="F:peptidyl-prolyl cis-trans isomerase activity"/>
    <property type="evidence" value="ECO:0007669"/>
    <property type="project" value="InterPro"/>
</dbReference>